<sequence>MKKTNFIVVFWLLLSLIAFIVFVLNFASLWQDIAYWIVPSKDLYMDKPEIIRDLIKVVPMIILGIVVFVIGIRQGLKNYYGDYSGDTKQQ</sequence>
<evidence type="ECO:0000256" key="1">
    <source>
        <dbReference type="SAM" id="Phobius"/>
    </source>
</evidence>
<keyword evidence="1" id="KW-0812">Transmembrane</keyword>
<gene>
    <name evidence="2" type="ORF">B1N52_15445</name>
</gene>
<dbReference type="RefSeq" id="WP_029485744.1">
    <property type="nucleotide sequence ID" value="NZ_JOWR01000002.1"/>
</dbReference>
<evidence type="ECO:0000313" key="3">
    <source>
        <dbReference type="Proteomes" id="UP000525850"/>
    </source>
</evidence>
<protein>
    <submittedName>
        <fullName evidence="2">Uncharacterized protein</fullName>
    </submittedName>
</protein>
<keyword evidence="1" id="KW-1133">Transmembrane helix</keyword>
<accession>A0A7U7QV17</accession>
<reference evidence="2 3" key="1">
    <citation type="submission" date="2018-06" db="EMBL/GenBank/DDBJ databases">
        <authorList>
            <consortium name="GenomeTrakr: Next Generation Sequencing Network for Food Pathogen Tracability"/>
        </authorList>
    </citation>
    <scope>NUCLEOTIDE SEQUENCE [LARGE SCALE GENOMIC DNA]</scope>
    <source>
        <strain evidence="2 3">FDA960927-006-004</strain>
    </source>
</reference>
<feature type="transmembrane region" description="Helical" evidence="1">
    <location>
        <begin position="50"/>
        <end position="72"/>
    </location>
</feature>
<dbReference type="EMBL" id="AABBAW010000013">
    <property type="protein sequence ID" value="EAG2516525.1"/>
    <property type="molecule type" value="Genomic_DNA"/>
</dbReference>
<evidence type="ECO:0000313" key="2">
    <source>
        <dbReference type="EMBL" id="EAG2516525.1"/>
    </source>
</evidence>
<dbReference type="AlphaFoldDB" id="A0A7U7QV17"/>
<name>A0A7U7QV17_LISMN</name>
<keyword evidence="1" id="KW-0472">Membrane</keyword>
<proteinExistence type="predicted"/>
<dbReference type="Proteomes" id="UP000525850">
    <property type="component" value="Unassembled WGS sequence"/>
</dbReference>
<organism evidence="2 3">
    <name type="scientific">Listeria monocytogenes</name>
    <dbReference type="NCBI Taxonomy" id="1639"/>
    <lineage>
        <taxon>Bacteria</taxon>
        <taxon>Bacillati</taxon>
        <taxon>Bacillota</taxon>
        <taxon>Bacilli</taxon>
        <taxon>Bacillales</taxon>
        <taxon>Listeriaceae</taxon>
        <taxon>Listeria</taxon>
    </lineage>
</organism>
<feature type="transmembrane region" description="Helical" evidence="1">
    <location>
        <begin position="7"/>
        <end position="30"/>
    </location>
</feature>
<comment type="caution">
    <text evidence="2">The sequence shown here is derived from an EMBL/GenBank/DDBJ whole genome shotgun (WGS) entry which is preliminary data.</text>
</comment>